<dbReference type="InterPro" id="IPR027417">
    <property type="entry name" value="P-loop_NTPase"/>
</dbReference>
<dbReference type="SUPFAM" id="SSF52540">
    <property type="entry name" value="P-loop containing nucleoside triphosphate hydrolases"/>
    <property type="match status" value="1"/>
</dbReference>
<feature type="domain" description="ATP-dependent helicase/deoxyribonuclease subunit B N-terminal" evidence="1">
    <location>
        <begin position="5"/>
        <end position="123"/>
    </location>
</feature>
<comment type="caution">
    <text evidence="2">The sequence shown here is derived from an EMBL/GenBank/DDBJ whole genome shotgun (WGS) entry which is preliminary data.</text>
</comment>
<reference evidence="2" key="2">
    <citation type="submission" date="2021-04" db="EMBL/GenBank/DDBJ databases">
        <authorList>
            <person name="Gilroy R."/>
        </authorList>
    </citation>
    <scope>NUCLEOTIDE SEQUENCE</scope>
    <source>
        <strain evidence="2">CHK192-9172</strain>
    </source>
</reference>
<dbReference type="Proteomes" id="UP000824024">
    <property type="component" value="Unassembled WGS sequence"/>
</dbReference>
<dbReference type="Gene3D" id="3.40.50.300">
    <property type="entry name" value="P-loop containing nucleotide triphosphate hydrolases"/>
    <property type="match status" value="1"/>
</dbReference>
<dbReference type="EMBL" id="DXCH01000319">
    <property type="protein sequence ID" value="HIZ08626.1"/>
    <property type="molecule type" value="Genomic_DNA"/>
</dbReference>
<reference evidence="2" key="1">
    <citation type="journal article" date="2021" name="PeerJ">
        <title>Extensive microbial diversity within the chicken gut microbiome revealed by metagenomics and culture.</title>
        <authorList>
            <person name="Gilroy R."/>
            <person name="Ravi A."/>
            <person name="Getino M."/>
            <person name="Pursley I."/>
            <person name="Horton D.L."/>
            <person name="Alikhan N.F."/>
            <person name="Baker D."/>
            <person name="Gharbi K."/>
            <person name="Hall N."/>
            <person name="Watson M."/>
            <person name="Adriaenssens E.M."/>
            <person name="Foster-Nyarko E."/>
            <person name="Jarju S."/>
            <person name="Secka A."/>
            <person name="Antonio M."/>
            <person name="Oren A."/>
            <person name="Chaudhuri R.R."/>
            <person name="La Ragione R."/>
            <person name="Hildebrand F."/>
            <person name="Pallen M.J."/>
        </authorList>
    </citation>
    <scope>NUCLEOTIDE SEQUENCE</scope>
    <source>
        <strain evidence="2">CHK192-9172</strain>
    </source>
</reference>
<protein>
    <submittedName>
        <fullName evidence="2">Helicase-exonuclease AddAB subunit AddB</fullName>
    </submittedName>
</protein>
<keyword evidence="2" id="KW-0067">ATP-binding</keyword>
<evidence type="ECO:0000313" key="3">
    <source>
        <dbReference type="Proteomes" id="UP000824024"/>
    </source>
</evidence>
<sequence>MALQFILGSSGSGKTEYLYEKILKDAGEKPERMFYVIVPEQFTMQTQKELVSRQKNHAIMNIDVVSFDRLAYRIFDELGIQDLVVLEDTGKNLILRKLAADHQKKLTALKHNINRMGYIDQVK</sequence>
<accession>A0A9D2D4U3</accession>
<evidence type="ECO:0000259" key="1">
    <source>
        <dbReference type="Pfam" id="PF21445"/>
    </source>
</evidence>
<keyword evidence="2" id="KW-0347">Helicase</keyword>
<feature type="non-terminal residue" evidence="2">
    <location>
        <position position="123"/>
    </location>
</feature>
<dbReference type="Pfam" id="PF21445">
    <property type="entry name" value="ADDB_N"/>
    <property type="match status" value="1"/>
</dbReference>
<dbReference type="GO" id="GO:0004386">
    <property type="term" value="F:helicase activity"/>
    <property type="evidence" value="ECO:0007669"/>
    <property type="project" value="UniProtKB-KW"/>
</dbReference>
<proteinExistence type="predicted"/>
<keyword evidence="2" id="KW-0547">Nucleotide-binding</keyword>
<dbReference type="InterPro" id="IPR049035">
    <property type="entry name" value="ADDB_N"/>
</dbReference>
<gene>
    <name evidence="2" type="ORF">IAA08_11920</name>
</gene>
<organism evidence="2 3">
    <name type="scientific">Candidatus Eubacterium avistercoris</name>
    <dbReference type="NCBI Taxonomy" id="2838567"/>
    <lineage>
        <taxon>Bacteria</taxon>
        <taxon>Bacillati</taxon>
        <taxon>Bacillota</taxon>
        <taxon>Clostridia</taxon>
        <taxon>Eubacteriales</taxon>
        <taxon>Eubacteriaceae</taxon>
        <taxon>Eubacterium</taxon>
    </lineage>
</organism>
<keyword evidence="2" id="KW-0378">Hydrolase</keyword>
<evidence type="ECO:0000313" key="2">
    <source>
        <dbReference type="EMBL" id="HIZ08626.1"/>
    </source>
</evidence>
<name>A0A9D2D4U3_9FIRM</name>
<dbReference type="AlphaFoldDB" id="A0A9D2D4U3"/>